<feature type="non-terminal residue" evidence="2">
    <location>
        <position position="117"/>
    </location>
</feature>
<dbReference type="InterPro" id="IPR057661">
    <property type="entry name" value="RsdA/BaiN/AoA(So)_Rossmann"/>
</dbReference>
<dbReference type="InterPro" id="IPR004792">
    <property type="entry name" value="BaiN-like"/>
</dbReference>
<feature type="domain" description="RsdA/BaiN/AoA(So)-like Rossmann fold-like" evidence="1">
    <location>
        <begin position="5"/>
        <end position="116"/>
    </location>
</feature>
<dbReference type="Proteomes" id="UP000249739">
    <property type="component" value="Unassembled WGS sequence"/>
</dbReference>
<dbReference type="InterPro" id="IPR036188">
    <property type="entry name" value="FAD/NAD-bd_sf"/>
</dbReference>
<dbReference type="AlphaFoldDB" id="A0A2W5FGK6"/>
<dbReference type="SUPFAM" id="SSF51905">
    <property type="entry name" value="FAD/NAD(P)-binding domain"/>
    <property type="match status" value="1"/>
</dbReference>
<evidence type="ECO:0000313" key="2">
    <source>
        <dbReference type="EMBL" id="PZP55051.1"/>
    </source>
</evidence>
<dbReference type="Gene3D" id="3.50.50.60">
    <property type="entry name" value="FAD/NAD(P)-binding domain"/>
    <property type="match status" value="1"/>
</dbReference>
<reference evidence="2 3" key="1">
    <citation type="submission" date="2017-08" db="EMBL/GenBank/DDBJ databases">
        <title>Infants hospitalized years apart are colonized by the same room-sourced microbial strains.</title>
        <authorList>
            <person name="Brooks B."/>
            <person name="Olm M.R."/>
            <person name="Firek B.A."/>
            <person name="Baker R."/>
            <person name="Thomas B.C."/>
            <person name="Morowitz M.J."/>
            <person name="Banfield J.F."/>
        </authorList>
    </citation>
    <scope>NUCLEOTIDE SEQUENCE [LARGE SCALE GENOMIC DNA]</scope>
    <source>
        <strain evidence="2">S2_006_000_R2_64</strain>
    </source>
</reference>
<dbReference type="PANTHER" id="PTHR42887:SF1">
    <property type="entry name" value="BLR3961 PROTEIN"/>
    <property type="match status" value="1"/>
</dbReference>
<evidence type="ECO:0000313" key="3">
    <source>
        <dbReference type="Proteomes" id="UP000249739"/>
    </source>
</evidence>
<evidence type="ECO:0000259" key="1">
    <source>
        <dbReference type="Pfam" id="PF03486"/>
    </source>
</evidence>
<dbReference type="PRINTS" id="PR00419">
    <property type="entry name" value="ADXRDTASE"/>
</dbReference>
<comment type="caution">
    <text evidence="2">The sequence shown here is derived from an EMBL/GenBank/DDBJ whole genome shotgun (WGS) entry which is preliminary data.</text>
</comment>
<protein>
    <submittedName>
        <fullName evidence="2">Aminoacetone oxidase family FAD-binding enzyme</fullName>
    </submittedName>
</protein>
<proteinExistence type="predicted"/>
<dbReference type="Pfam" id="PF03486">
    <property type="entry name" value="HI0933_like"/>
    <property type="match status" value="1"/>
</dbReference>
<dbReference type="PANTHER" id="PTHR42887">
    <property type="entry name" value="OS12G0638800 PROTEIN"/>
    <property type="match status" value="1"/>
</dbReference>
<accession>A0A2W5FGK6</accession>
<name>A0A2W5FGK6_9BACT</name>
<organism evidence="2 3">
    <name type="scientific">Micavibrio aeruginosavorus</name>
    <dbReference type="NCBI Taxonomy" id="349221"/>
    <lineage>
        <taxon>Bacteria</taxon>
        <taxon>Pseudomonadati</taxon>
        <taxon>Bdellovibrionota</taxon>
        <taxon>Bdellovibrionia</taxon>
        <taxon>Bdellovibrionales</taxon>
        <taxon>Pseudobdellovibrionaceae</taxon>
        <taxon>Micavibrio</taxon>
    </lineage>
</organism>
<sequence>MDKRTITIIGGGPSGLIAAEILAERGFNVSIYDRKPSIGRKFLIAGRGGLNLTHSENKEEFGKRYNKEAQEFISPLLNEFSSDDLRNWCHALGVETFVGTSGRIFPKSFKASPLLRA</sequence>
<gene>
    <name evidence="2" type="ORF">DI586_08025</name>
</gene>
<dbReference type="EMBL" id="QFOT01000092">
    <property type="protein sequence ID" value="PZP55051.1"/>
    <property type="molecule type" value="Genomic_DNA"/>
</dbReference>